<dbReference type="RefSeq" id="WP_343925601.1">
    <property type="nucleotide sequence ID" value="NZ_BAAAKW010000033.1"/>
</dbReference>
<dbReference type="EC" id="2.7.1.39" evidence="3 13"/>
<evidence type="ECO:0000256" key="7">
    <source>
        <dbReference type="ARBA" id="ARBA00022697"/>
    </source>
</evidence>
<name>A0ABN1VTV0_9MICO</name>
<dbReference type="HAMAP" id="MF_00384">
    <property type="entry name" value="Homoser_kinase"/>
    <property type="match status" value="1"/>
</dbReference>
<evidence type="ECO:0000256" key="10">
    <source>
        <dbReference type="ARBA" id="ARBA00022840"/>
    </source>
</evidence>
<comment type="catalytic activity">
    <reaction evidence="11 13">
        <text>L-homoserine + ATP = O-phospho-L-homoserine + ADP + H(+)</text>
        <dbReference type="Rhea" id="RHEA:13985"/>
        <dbReference type="ChEBI" id="CHEBI:15378"/>
        <dbReference type="ChEBI" id="CHEBI:30616"/>
        <dbReference type="ChEBI" id="CHEBI:57476"/>
        <dbReference type="ChEBI" id="CHEBI:57590"/>
        <dbReference type="ChEBI" id="CHEBI:456216"/>
        <dbReference type="EC" id="2.7.1.39"/>
    </reaction>
</comment>
<dbReference type="Gene3D" id="3.30.230.10">
    <property type="match status" value="1"/>
</dbReference>
<sequence>MTSLVGRSVVVRVPATSANLGPGFDTLGLALSHYDELIVTAVEGSGVTIDVTGVGAGIVATDESNLVIQAIQHCFTHFGQTMPALHVTASNVIPHGGGLGSSAAAIVSGVMAAKGLLEGIVEMDAATLLVLATELEGHPDNVAPALLGGLTIAWNTESGPQAKKLIVHRGVSPLVCVPDFRVSTAHARSLQPETVPYADAVYNVSRAALLIAALAQSPELLLEATGDRLHQDYRAAAMPQTTELIRILRSHGHAAVVSGAGPSVLVLADDPAKRLEAMALVQKHAATPWECLLLAVDFKGATVNEHQVEATA</sequence>
<evidence type="ECO:0000256" key="3">
    <source>
        <dbReference type="ARBA" id="ARBA00012078"/>
    </source>
</evidence>
<dbReference type="PRINTS" id="PR00958">
    <property type="entry name" value="HOMSERKINASE"/>
</dbReference>
<feature type="domain" description="GHMP kinase C-terminal" evidence="15">
    <location>
        <begin position="215"/>
        <end position="274"/>
    </location>
</feature>
<comment type="similarity">
    <text evidence="2 13">Belongs to the GHMP kinase family. Homoserine kinase subfamily.</text>
</comment>
<reference evidence="16 17" key="1">
    <citation type="journal article" date="2019" name="Int. J. Syst. Evol. Microbiol.">
        <title>The Global Catalogue of Microorganisms (GCM) 10K type strain sequencing project: providing services to taxonomists for standard genome sequencing and annotation.</title>
        <authorList>
            <consortium name="The Broad Institute Genomics Platform"/>
            <consortium name="The Broad Institute Genome Sequencing Center for Infectious Disease"/>
            <person name="Wu L."/>
            <person name="Ma J."/>
        </authorList>
    </citation>
    <scope>NUCLEOTIDE SEQUENCE [LARGE SCALE GENOMIC DNA]</scope>
    <source>
        <strain evidence="16 17">JCM 12762</strain>
    </source>
</reference>
<evidence type="ECO:0000256" key="8">
    <source>
        <dbReference type="ARBA" id="ARBA00022741"/>
    </source>
</evidence>
<evidence type="ECO:0000259" key="15">
    <source>
        <dbReference type="Pfam" id="PF08544"/>
    </source>
</evidence>
<dbReference type="InterPro" id="IPR006203">
    <property type="entry name" value="GHMP_knse_ATP-bd_CS"/>
</dbReference>
<comment type="caution">
    <text evidence="16">The sequence shown here is derived from an EMBL/GenBank/DDBJ whole genome shotgun (WGS) entry which is preliminary data.</text>
</comment>
<evidence type="ECO:0000256" key="11">
    <source>
        <dbReference type="ARBA" id="ARBA00049375"/>
    </source>
</evidence>
<dbReference type="Proteomes" id="UP001500943">
    <property type="component" value="Unassembled WGS sequence"/>
</dbReference>
<keyword evidence="8 13" id="KW-0547">Nucleotide-binding</keyword>
<evidence type="ECO:0000259" key="14">
    <source>
        <dbReference type="Pfam" id="PF00288"/>
    </source>
</evidence>
<keyword evidence="6 13" id="KW-0808">Transferase</keyword>
<evidence type="ECO:0000256" key="4">
    <source>
        <dbReference type="ARBA" id="ARBA00017858"/>
    </source>
</evidence>
<dbReference type="InterPro" id="IPR020568">
    <property type="entry name" value="Ribosomal_Su5_D2-typ_SF"/>
</dbReference>
<keyword evidence="7 13" id="KW-0791">Threonine biosynthesis</keyword>
<dbReference type="SUPFAM" id="SSF54211">
    <property type="entry name" value="Ribosomal protein S5 domain 2-like"/>
    <property type="match status" value="1"/>
</dbReference>
<proteinExistence type="inferred from homology"/>
<keyword evidence="10 13" id="KW-0067">ATP-binding</keyword>
<gene>
    <name evidence="13 16" type="primary">thrB</name>
    <name evidence="16" type="ORF">GCM10009655_20760</name>
</gene>
<protein>
    <recommendedName>
        <fullName evidence="4 13">Homoserine kinase</fullName>
        <shortName evidence="13">HK</shortName>
        <shortName evidence="13">HSK</shortName>
        <ecNumber evidence="3 13">2.7.1.39</ecNumber>
    </recommendedName>
</protein>
<comment type="pathway">
    <text evidence="1 13">Amino-acid biosynthesis; L-threonine biosynthesis; L-threonine from L-aspartate: step 4/5.</text>
</comment>
<dbReference type="EMBL" id="BAAAKW010000033">
    <property type="protein sequence ID" value="GAA1221045.1"/>
    <property type="molecule type" value="Genomic_DNA"/>
</dbReference>
<evidence type="ECO:0000256" key="2">
    <source>
        <dbReference type="ARBA" id="ARBA00007370"/>
    </source>
</evidence>
<keyword evidence="13" id="KW-0963">Cytoplasm</keyword>
<dbReference type="PANTHER" id="PTHR20861">
    <property type="entry name" value="HOMOSERINE/4-DIPHOSPHOCYTIDYL-2-C-METHYL-D-ERYTHRITOL KINASE"/>
    <property type="match status" value="1"/>
</dbReference>
<evidence type="ECO:0000256" key="12">
    <source>
        <dbReference type="ARBA" id="ARBA00049954"/>
    </source>
</evidence>
<dbReference type="SUPFAM" id="SSF55060">
    <property type="entry name" value="GHMP Kinase, C-terminal domain"/>
    <property type="match status" value="1"/>
</dbReference>
<dbReference type="InterPro" id="IPR000870">
    <property type="entry name" value="Homoserine_kinase"/>
</dbReference>
<dbReference type="GO" id="GO:0016301">
    <property type="term" value="F:kinase activity"/>
    <property type="evidence" value="ECO:0007669"/>
    <property type="project" value="UniProtKB-KW"/>
</dbReference>
<keyword evidence="5 13" id="KW-0028">Amino-acid biosynthesis</keyword>
<dbReference type="InterPro" id="IPR013750">
    <property type="entry name" value="GHMP_kinase_C_dom"/>
</dbReference>
<feature type="binding site" evidence="13">
    <location>
        <begin position="94"/>
        <end position="104"/>
    </location>
    <ligand>
        <name>ATP</name>
        <dbReference type="ChEBI" id="CHEBI:30616"/>
    </ligand>
</feature>
<comment type="subcellular location">
    <subcellularLocation>
        <location evidence="13">Cytoplasm</location>
    </subcellularLocation>
</comment>
<evidence type="ECO:0000256" key="1">
    <source>
        <dbReference type="ARBA" id="ARBA00005015"/>
    </source>
</evidence>
<dbReference type="PIRSF" id="PIRSF000676">
    <property type="entry name" value="Homoser_kin"/>
    <property type="match status" value="1"/>
</dbReference>
<organism evidence="16 17">
    <name type="scientific">Rhodoglobus aureus</name>
    <dbReference type="NCBI Taxonomy" id="191497"/>
    <lineage>
        <taxon>Bacteria</taxon>
        <taxon>Bacillati</taxon>
        <taxon>Actinomycetota</taxon>
        <taxon>Actinomycetes</taxon>
        <taxon>Micrococcales</taxon>
        <taxon>Microbacteriaceae</taxon>
        <taxon>Rhodoglobus</taxon>
    </lineage>
</organism>
<dbReference type="InterPro" id="IPR014721">
    <property type="entry name" value="Ribsml_uS5_D2-typ_fold_subgr"/>
</dbReference>
<dbReference type="Gene3D" id="3.30.70.890">
    <property type="entry name" value="GHMP kinase, C-terminal domain"/>
    <property type="match status" value="1"/>
</dbReference>
<dbReference type="Pfam" id="PF00288">
    <property type="entry name" value="GHMP_kinases_N"/>
    <property type="match status" value="1"/>
</dbReference>
<dbReference type="NCBIfam" id="TIGR00191">
    <property type="entry name" value="thrB"/>
    <property type="match status" value="1"/>
</dbReference>
<evidence type="ECO:0000313" key="17">
    <source>
        <dbReference type="Proteomes" id="UP001500943"/>
    </source>
</evidence>
<dbReference type="Pfam" id="PF08544">
    <property type="entry name" value="GHMP_kinases_C"/>
    <property type="match status" value="1"/>
</dbReference>
<dbReference type="PANTHER" id="PTHR20861:SF1">
    <property type="entry name" value="HOMOSERINE KINASE"/>
    <property type="match status" value="1"/>
</dbReference>
<feature type="domain" description="GHMP kinase N-terminal" evidence="14">
    <location>
        <begin position="65"/>
        <end position="149"/>
    </location>
</feature>
<evidence type="ECO:0000313" key="16">
    <source>
        <dbReference type="EMBL" id="GAA1221045.1"/>
    </source>
</evidence>
<keyword evidence="9 13" id="KW-0418">Kinase</keyword>
<evidence type="ECO:0000256" key="5">
    <source>
        <dbReference type="ARBA" id="ARBA00022605"/>
    </source>
</evidence>
<evidence type="ECO:0000256" key="9">
    <source>
        <dbReference type="ARBA" id="ARBA00022777"/>
    </source>
</evidence>
<evidence type="ECO:0000256" key="6">
    <source>
        <dbReference type="ARBA" id="ARBA00022679"/>
    </source>
</evidence>
<comment type="function">
    <text evidence="12 13">Catalyzes the ATP-dependent phosphorylation of L-homoserine to L-homoserine phosphate.</text>
</comment>
<evidence type="ECO:0000256" key="13">
    <source>
        <dbReference type="HAMAP-Rule" id="MF_00384"/>
    </source>
</evidence>
<keyword evidence="17" id="KW-1185">Reference proteome</keyword>
<accession>A0ABN1VTV0</accession>
<dbReference type="PROSITE" id="PS00627">
    <property type="entry name" value="GHMP_KINASES_ATP"/>
    <property type="match status" value="1"/>
</dbReference>
<dbReference type="InterPro" id="IPR036554">
    <property type="entry name" value="GHMP_kinase_C_sf"/>
</dbReference>
<dbReference type="InterPro" id="IPR006204">
    <property type="entry name" value="GHMP_kinase_N_dom"/>
</dbReference>